<evidence type="ECO:0000256" key="4">
    <source>
        <dbReference type="ARBA" id="ARBA00022692"/>
    </source>
</evidence>
<feature type="transmembrane region" description="Helical" evidence="7">
    <location>
        <begin position="17"/>
        <end position="39"/>
    </location>
</feature>
<keyword evidence="12" id="KW-1185">Reference proteome</keyword>
<feature type="transmembrane region" description="Helical" evidence="7">
    <location>
        <begin position="117"/>
        <end position="136"/>
    </location>
</feature>
<sequence>MEQSYLHFLQVLNGHPVWTEVVVFLAAFLESVAFIGTFIPGSTAMFLAGALIGAGSLDVWVTLLWAVSGAVAGDGMSYWVGRRYKAELVTLWPFSRHREVLEKGKAFFAKQGGKSILLARFLGPVRAIVPVVAGMLGMTPLRFYAINVLSALAWAPAHIIPGIVFGASLQLAGAVTFRLSILLALFVAVVWGVVRLVRLVVSGGARWSDAVGSGLTKWAAQTDNRASRLVLRILVPEHPELGALALAAGVLLAAGWVFFGVLEDVIAKDSLVQLDASVYHFLQGLRTPWGNAVMVAVATVGSVTTLIAVVLAVTGWLCWQRRWRAVGYWLATTCFSQLLIVAIGIAIRQRPPAGAGSSAVAFPSEHVTSSAVVFGFLAFLLARQLRYRASLVVTSTAAILVVLVGFAGLYLGQYWLSDALGGVALGLAWVALVALAYAHHSVPDLRIGAVLPLLVVVLAVSVGAQWRRKPQPEDVQAAPQTQAFTVTKEQWQKSVCRRLPAYRADMEGDQQEAFTIQWAARPDEIERRLSDAGWKLPTPRSAKSLLLLISPNTPVMQLPVLPKLSNGVAPAMEFVHAADHPDARLVVRLWHTEYLIGAEPKASAAPLWIGSVTREHLSKTVPLVNIVRTDLPASPRKESLTHLLTQQGQSAFGSANAGDCPALLLSATVSR</sequence>
<dbReference type="CDD" id="cd03392">
    <property type="entry name" value="PAP2_like_2"/>
    <property type="match status" value="1"/>
</dbReference>
<keyword evidence="3" id="KW-1003">Cell membrane</keyword>
<comment type="similarity">
    <text evidence="2">Belongs to the DedA family.</text>
</comment>
<keyword evidence="5 7" id="KW-1133">Transmembrane helix</keyword>
<evidence type="ECO:0000259" key="8">
    <source>
        <dbReference type="Pfam" id="PF01569"/>
    </source>
</evidence>
<comment type="caution">
    <text evidence="11">The sequence shown here is derived from an EMBL/GenBank/DDBJ whole genome shotgun (WGS) entry which is preliminary data.</text>
</comment>
<dbReference type="GO" id="GO:0005886">
    <property type="term" value="C:plasma membrane"/>
    <property type="evidence" value="ECO:0007669"/>
    <property type="project" value="UniProtKB-SubCell"/>
</dbReference>
<dbReference type="PANTHER" id="PTHR30353">
    <property type="entry name" value="INNER MEMBRANE PROTEIN DEDA-RELATED"/>
    <property type="match status" value="1"/>
</dbReference>
<feature type="transmembrane region" description="Helical" evidence="7">
    <location>
        <begin position="359"/>
        <end position="382"/>
    </location>
</feature>
<feature type="transmembrane region" description="Helical" evidence="7">
    <location>
        <begin position="326"/>
        <end position="347"/>
    </location>
</feature>
<evidence type="ECO:0000256" key="7">
    <source>
        <dbReference type="SAM" id="Phobius"/>
    </source>
</evidence>
<evidence type="ECO:0000256" key="5">
    <source>
        <dbReference type="ARBA" id="ARBA00022989"/>
    </source>
</evidence>
<evidence type="ECO:0000259" key="9">
    <source>
        <dbReference type="Pfam" id="PF09335"/>
    </source>
</evidence>
<evidence type="ECO:0000256" key="6">
    <source>
        <dbReference type="ARBA" id="ARBA00023136"/>
    </source>
</evidence>
<feature type="transmembrane region" description="Helical" evidence="7">
    <location>
        <begin position="241"/>
        <end position="262"/>
    </location>
</feature>
<evidence type="ECO:0000313" key="11">
    <source>
        <dbReference type="EMBL" id="RDK04967.1"/>
    </source>
</evidence>
<dbReference type="Pfam" id="PF01569">
    <property type="entry name" value="PAP2"/>
    <property type="match status" value="1"/>
</dbReference>
<feature type="transmembrane region" description="Helical" evidence="7">
    <location>
        <begin position="389"/>
        <end position="413"/>
    </location>
</feature>
<feature type="transmembrane region" description="Helical" evidence="7">
    <location>
        <begin position="445"/>
        <end position="466"/>
    </location>
</feature>
<proteinExistence type="inferred from homology"/>
<dbReference type="InterPro" id="IPR032818">
    <property type="entry name" value="DedA-like"/>
</dbReference>
<feature type="transmembrane region" description="Helical" evidence="7">
    <location>
        <begin position="419"/>
        <end position="438"/>
    </location>
</feature>
<dbReference type="EMBL" id="QKWJ01000123">
    <property type="protein sequence ID" value="RDK04967.1"/>
    <property type="molecule type" value="Genomic_DNA"/>
</dbReference>
<dbReference type="InterPro" id="IPR025902">
    <property type="entry name" value="LssY-like-C_dom"/>
</dbReference>
<evidence type="ECO:0000256" key="1">
    <source>
        <dbReference type="ARBA" id="ARBA00004651"/>
    </source>
</evidence>
<dbReference type="RefSeq" id="WP_115216524.1">
    <property type="nucleotide sequence ID" value="NZ_QKWJ01000123.1"/>
</dbReference>
<dbReference type="Pfam" id="PF09335">
    <property type="entry name" value="VTT_dom"/>
    <property type="match status" value="1"/>
</dbReference>
<reference evidence="12" key="1">
    <citation type="submission" date="2018-06" db="EMBL/GenBank/DDBJ databases">
        <authorList>
            <person name="Feng T."/>
            <person name="Jeon C.O."/>
        </authorList>
    </citation>
    <scope>NUCLEOTIDE SEQUENCE [LARGE SCALE GENOMIC DNA]</scope>
    <source>
        <strain evidence="12">S23</strain>
    </source>
</reference>
<evidence type="ECO:0000256" key="3">
    <source>
        <dbReference type="ARBA" id="ARBA00022475"/>
    </source>
</evidence>
<keyword evidence="4 7" id="KW-0812">Transmembrane</keyword>
<feature type="transmembrane region" description="Helical" evidence="7">
    <location>
        <begin position="292"/>
        <end position="319"/>
    </location>
</feature>
<feature type="domain" description="LssY-like C-terminal" evidence="10">
    <location>
        <begin position="498"/>
        <end position="616"/>
    </location>
</feature>
<dbReference type="AlphaFoldDB" id="A0A370NH73"/>
<dbReference type="InterPro" id="IPR000326">
    <property type="entry name" value="PAP2/HPO"/>
</dbReference>
<organism evidence="11 12">
    <name type="scientific">Cupriavidus lacunae</name>
    <dbReference type="NCBI Taxonomy" id="2666307"/>
    <lineage>
        <taxon>Bacteria</taxon>
        <taxon>Pseudomonadati</taxon>
        <taxon>Pseudomonadota</taxon>
        <taxon>Betaproteobacteria</taxon>
        <taxon>Burkholderiales</taxon>
        <taxon>Burkholderiaceae</taxon>
        <taxon>Cupriavidus</taxon>
    </lineage>
</organism>
<feature type="transmembrane region" description="Helical" evidence="7">
    <location>
        <begin position="177"/>
        <end position="197"/>
    </location>
</feature>
<evidence type="ECO:0000259" key="10">
    <source>
        <dbReference type="Pfam" id="PF14067"/>
    </source>
</evidence>
<dbReference type="Proteomes" id="UP000255165">
    <property type="component" value="Unassembled WGS sequence"/>
</dbReference>
<name>A0A370NH73_9BURK</name>
<dbReference type="SUPFAM" id="SSF48317">
    <property type="entry name" value="Acid phosphatase/Vanadium-dependent haloperoxidase"/>
    <property type="match status" value="1"/>
</dbReference>
<feature type="domain" description="VTT" evidence="9">
    <location>
        <begin position="39"/>
        <end position="162"/>
    </location>
</feature>
<feature type="transmembrane region" description="Helical" evidence="7">
    <location>
        <begin position="46"/>
        <end position="67"/>
    </location>
</feature>
<comment type="subcellular location">
    <subcellularLocation>
        <location evidence="1">Cell membrane</location>
        <topology evidence="1">Multi-pass membrane protein</topology>
    </subcellularLocation>
</comment>
<dbReference type="PANTHER" id="PTHR30353:SF15">
    <property type="entry name" value="INNER MEMBRANE PROTEIN YABI"/>
    <property type="match status" value="1"/>
</dbReference>
<evidence type="ECO:0000256" key="2">
    <source>
        <dbReference type="ARBA" id="ARBA00010792"/>
    </source>
</evidence>
<gene>
    <name evidence="11" type="ORF">DN412_39570</name>
</gene>
<dbReference type="InterPro" id="IPR036938">
    <property type="entry name" value="PAP2/HPO_sf"/>
</dbReference>
<evidence type="ECO:0000313" key="12">
    <source>
        <dbReference type="Proteomes" id="UP000255165"/>
    </source>
</evidence>
<protein>
    <submittedName>
        <fullName evidence="11">Phosphoesterase</fullName>
    </submittedName>
</protein>
<dbReference type="InterPro" id="IPR032816">
    <property type="entry name" value="VTT_dom"/>
</dbReference>
<feature type="transmembrane region" description="Helical" evidence="7">
    <location>
        <begin position="143"/>
        <end position="165"/>
    </location>
</feature>
<accession>A0A370NH73</accession>
<keyword evidence="6 7" id="KW-0472">Membrane</keyword>
<dbReference type="Pfam" id="PF14067">
    <property type="entry name" value="LssY_C"/>
    <property type="match status" value="1"/>
</dbReference>
<dbReference type="Gene3D" id="1.20.144.10">
    <property type="entry name" value="Phosphatidic acid phosphatase type 2/haloperoxidase"/>
    <property type="match status" value="1"/>
</dbReference>
<feature type="domain" description="Phosphatidic acid phosphatase type 2/haloperoxidase" evidence="8">
    <location>
        <begin position="360"/>
        <end position="436"/>
    </location>
</feature>